<feature type="region of interest" description="Disordered" evidence="1">
    <location>
        <begin position="36"/>
        <end position="64"/>
    </location>
</feature>
<evidence type="ECO:0000313" key="2">
    <source>
        <dbReference type="EMBL" id="KAF2844053.1"/>
    </source>
</evidence>
<reference evidence="2" key="1">
    <citation type="submission" date="2020-01" db="EMBL/GenBank/DDBJ databases">
        <authorList>
            <consortium name="DOE Joint Genome Institute"/>
            <person name="Haridas S."/>
            <person name="Albert R."/>
            <person name="Binder M."/>
            <person name="Bloem J."/>
            <person name="Labutti K."/>
            <person name="Salamov A."/>
            <person name="Andreopoulos B."/>
            <person name="Baker S.E."/>
            <person name="Barry K."/>
            <person name="Bills G."/>
            <person name="Bluhm B.H."/>
            <person name="Cannon C."/>
            <person name="Castanera R."/>
            <person name="Culley D.E."/>
            <person name="Daum C."/>
            <person name="Ezra D."/>
            <person name="Gonzalez J.B."/>
            <person name="Henrissat B."/>
            <person name="Kuo A."/>
            <person name="Liang C."/>
            <person name="Lipzen A."/>
            <person name="Lutzoni F."/>
            <person name="Magnuson J."/>
            <person name="Mondo S."/>
            <person name="Nolan M."/>
            <person name="Ohm R."/>
            <person name="Pangilinan J."/>
            <person name="Park H.-J."/>
            <person name="Ramirez L."/>
            <person name="Alfaro M."/>
            <person name="Sun H."/>
            <person name="Tritt A."/>
            <person name="Yoshinaga Y."/>
            <person name="Zwiers L.-H."/>
            <person name="Turgeon B.G."/>
            <person name="Goodwin S.B."/>
            <person name="Spatafora J.W."/>
            <person name="Crous P.W."/>
            <person name="Grigoriev I.V."/>
        </authorList>
    </citation>
    <scope>NUCLEOTIDE SEQUENCE</scope>
    <source>
        <strain evidence="2">IPT5</strain>
    </source>
</reference>
<sequence length="64" mass="7417">MSLILEVIAELKSREPGESFFYSQVEKKYGIDSCTLARRHQGRTQPNKLPHFSPHPQHKTEPLQ</sequence>
<dbReference type="OrthoDB" id="3942738at2759"/>
<organism evidence="2 3">
    <name type="scientific">Plenodomus tracheiphilus IPT5</name>
    <dbReference type="NCBI Taxonomy" id="1408161"/>
    <lineage>
        <taxon>Eukaryota</taxon>
        <taxon>Fungi</taxon>
        <taxon>Dikarya</taxon>
        <taxon>Ascomycota</taxon>
        <taxon>Pezizomycotina</taxon>
        <taxon>Dothideomycetes</taxon>
        <taxon>Pleosporomycetidae</taxon>
        <taxon>Pleosporales</taxon>
        <taxon>Pleosporineae</taxon>
        <taxon>Leptosphaeriaceae</taxon>
        <taxon>Plenodomus</taxon>
    </lineage>
</organism>
<protein>
    <recommendedName>
        <fullName evidence="4">HTH psq-type domain-containing protein</fullName>
    </recommendedName>
</protein>
<proteinExistence type="predicted"/>
<dbReference type="Proteomes" id="UP000799423">
    <property type="component" value="Unassembled WGS sequence"/>
</dbReference>
<keyword evidence="3" id="KW-1185">Reference proteome</keyword>
<evidence type="ECO:0008006" key="4">
    <source>
        <dbReference type="Google" id="ProtNLM"/>
    </source>
</evidence>
<gene>
    <name evidence="2" type="ORF">T440DRAFT_410928</name>
</gene>
<dbReference type="EMBL" id="MU006429">
    <property type="protein sequence ID" value="KAF2844053.1"/>
    <property type="molecule type" value="Genomic_DNA"/>
</dbReference>
<evidence type="ECO:0000313" key="3">
    <source>
        <dbReference type="Proteomes" id="UP000799423"/>
    </source>
</evidence>
<name>A0A6A7AM46_9PLEO</name>
<evidence type="ECO:0000256" key="1">
    <source>
        <dbReference type="SAM" id="MobiDB-lite"/>
    </source>
</evidence>
<accession>A0A6A7AM46</accession>
<dbReference type="AlphaFoldDB" id="A0A6A7AM46"/>